<protein>
    <submittedName>
        <fullName evidence="2">Uncharacterized protein</fullName>
    </submittedName>
</protein>
<proteinExistence type="predicted"/>
<feature type="compositionally biased region" description="Basic and acidic residues" evidence="1">
    <location>
        <begin position="259"/>
        <end position="290"/>
    </location>
</feature>
<feature type="region of interest" description="Disordered" evidence="1">
    <location>
        <begin position="144"/>
        <end position="290"/>
    </location>
</feature>
<dbReference type="EMBL" id="PQXO01000293">
    <property type="protein sequence ID" value="TGO86548.1"/>
    <property type="molecule type" value="Genomic_DNA"/>
</dbReference>
<reference evidence="2 3" key="1">
    <citation type="submission" date="2017-12" db="EMBL/GenBank/DDBJ databases">
        <title>Comparative genomics of Botrytis spp.</title>
        <authorList>
            <person name="Valero-Jimenez C.A."/>
            <person name="Tapia P."/>
            <person name="Veloso J."/>
            <person name="Silva-Moreno E."/>
            <person name="Staats M."/>
            <person name="Valdes J.H."/>
            <person name="Van Kan J.A.L."/>
        </authorList>
    </citation>
    <scope>NUCLEOTIDE SEQUENCE [LARGE SCALE GENOMIC DNA]</scope>
    <source>
        <strain evidence="2 3">MUCL3349</strain>
    </source>
</reference>
<evidence type="ECO:0000256" key="1">
    <source>
        <dbReference type="SAM" id="MobiDB-lite"/>
    </source>
</evidence>
<gene>
    <name evidence="2" type="ORF">BPOR_0294g00110</name>
</gene>
<evidence type="ECO:0000313" key="2">
    <source>
        <dbReference type="EMBL" id="TGO86548.1"/>
    </source>
</evidence>
<dbReference type="OrthoDB" id="3564701at2759"/>
<keyword evidence="3" id="KW-1185">Reference proteome</keyword>
<feature type="compositionally biased region" description="Basic and acidic residues" evidence="1">
    <location>
        <begin position="179"/>
        <end position="194"/>
    </location>
</feature>
<dbReference type="Proteomes" id="UP000297280">
    <property type="component" value="Unassembled WGS sequence"/>
</dbReference>
<organism evidence="2 3">
    <name type="scientific">Botrytis porri</name>
    <dbReference type="NCBI Taxonomy" id="87229"/>
    <lineage>
        <taxon>Eukaryota</taxon>
        <taxon>Fungi</taxon>
        <taxon>Dikarya</taxon>
        <taxon>Ascomycota</taxon>
        <taxon>Pezizomycotina</taxon>
        <taxon>Leotiomycetes</taxon>
        <taxon>Helotiales</taxon>
        <taxon>Sclerotiniaceae</taxon>
        <taxon>Botrytis</taxon>
    </lineage>
</organism>
<sequence>MCLDILSVFSYTSYHDSLTRPLYPGYTIWGTQECPDMQKLSNTRSVRAEFPCPNSPNRHCVNERMDNSRNLYPMCTKHSRGRMTEQELERRRQVVLREKLIAELGLENRRLDLIAWEKGLEQEKENRRQAERTRQERAFENWALERQEEVGKQNVPARRQPSAPKESASQDVARRYVRRQPDLWERGERREEGYRSQIGYSSQVGHSRHPEHARQIEHAKEGEPKRLKQDTKQRVLMSEREFQDENKNKNENENENENESDRIQKQLEQEYIAEEEHRRTRHERERQRYR</sequence>
<feature type="compositionally biased region" description="Basic and acidic residues" evidence="1">
    <location>
        <begin position="208"/>
        <end position="252"/>
    </location>
</feature>
<accession>A0A4Z1KLT9</accession>
<dbReference type="AlphaFoldDB" id="A0A4Z1KLT9"/>
<name>A0A4Z1KLT9_9HELO</name>
<comment type="caution">
    <text evidence="2">The sequence shown here is derived from an EMBL/GenBank/DDBJ whole genome shotgun (WGS) entry which is preliminary data.</text>
</comment>
<evidence type="ECO:0000313" key="3">
    <source>
        <dbReference type="Proteomes" id="UP000297280"/>
    </source>
</evidence>